<evidence type="ECO:0000313" key="3">
    <source>
        <dbReference type="EMBL" id="ADH64497.1"/>
    </source>
</evidence>
<keyword evidence="2" id="KW-0378">Hydrolase</keyword>
<dbReference type="PANTHER" id="PTHR31793:SF27">
    <property type="entry name" value="NOVEL THIOESTERASE SUPERFAMILY DOMAIN AND SAPOSIN A-TYPE DOMAIN CONTAINING PROTEIN (0610012H03RIK)"/>
    <property type="match status" value="1"/>
</dbReference>
<organism evidence="3 4">
    <name type="scientific">Allomeiothermus silvanus (strain ATCC 700542 / DSM 9946 / NBRC 106475 / NCIMB 13440 / VI-R2)</name>
    <name type="common">Thermus silvanus</name>
    <dbReference type="NCBI Taxonomy" id="526227"/>
    <lineage>
        <taxon>Bacteria</taxon>
        <taxon>Thermotogati</taxon>
        <taxon>Deinococcota</taxon>
        <taxon>Deinococci</taxon>
        <taxon>Thermales</taxon>
        <taxon>Thermaceae</taxon>
        <taxon>Allomeiothermus</taxon>
    </lineage>
</organism>
<evidence type="ECO:0000256" key="2">
    <source>
        <dbReference type="ARBA" id="ARBA00022801"/>
    </source>
</evidence>
<gene>
    <name evidence="3" type="ordered locus">Mesil_2648</name>
</gene>
<dbReference type="InterPro" id="IPR050563">
    <property type="entry name" value="4-hydroxybenzoyl-CoA_TE"/>
</dbReference>
<dbReference type="Gene3D" id="3.10.129.10">
    <property type="entry name" value="Hotdog Thioesterase"/>
    <property type="match status" value="1"/>
</dbReference>
<dbReference type="AlphaFoldDB" id="D7BBN5"/>
<evidence type="ECO:0000256" key="1">
    <source>
        <dbReference type="ARBA" id="ARBA00005953"/>
    </source>
</evidence>
<dbReference type="Proteomes" id="UP000001916">
    <property type="component" value="Chromosome"/>
</dbReference>
<name>D7BBN5_ALLS1</name>
<dbReference type="InterPro" id="IPR029069">
    <property type="entry name" value="HotDog_dom_sf"/>
</dbReference>
<keyword evidence="4" id="KW-1185">Reference proteome</keyword>
<dbReference type="SUPFAM" id="SSF54637">
    <property type="entry name" value="Thioesterase/thiol ester dehydrase-isomerase"/>
    <property type="match status" value="1"/>
</dbReference>
<dbReference type="RefSeq" id="WP_013159037.1">
    <property type="nucleotide sequence ID" value="NC_014212.1"/>
</dbReference>
<accession>D7BBN5</accession>
<evidence type="ECO:0000313" key="4">
    <source>
        <dbReference type="Proteomes" id="UP000001916"/>
    </source>
</evidence>
<dbReference type="OrthoDB" id="9799036at2"/>
<sequence length="137" mass="15465">MVFPVSIPIWVRYSDLDTFAHVNNAVYLSYLEEARAAYYRALQSLEPGLPEFKTLVARSEVDYLRPILLGQRVEAHIRVTAVGNKSFRTAYAIHADGALAAKAQTVQVWMHKEESAQVPEVVRRAIRKLEVDPVEGL</sequence>
<dbReference type="EMBL" id="CP002042">
    <property type="protein sequence ID" value="ADH64497.1"/>
    <property type="molecule type" value="Genomic_DNA"/>
</dbReference>
<dbReference type="Pfam" id="PF13279">
    <property type="entry name" value="4HBT_2"/>
    <property type="match status" value="1"/>
</dbReference>
<dbReference type="PANTHER" id="PTHR31793">
    <property type="entry name" value="4-HYDROXYBENZOYL-COA THIOESTERASE FAMILY MEMBER"/>
    <property type="match status" value="1"/>
</dbReference>
<dbReference type="CDD" id="cd00586">
    <property type="entry name" value="4HBT"/>
    <property type="match status" value="1"/>
</dbReference>
<proteinExistence type="inferred from homology"/>
<protein>
    <submittedName>
        <fullName evidence="3">Thioesterase superfamily protein</fullName>
    </submittedName>
</protein>
<dbReference type="KEGG" id="msv:Mesil_2648"/>
<dbReference type="STRING" id="526227.Mesil_2648"/>
<comment type="similarity">
    <text evidence="1">Belongs to the 4-hydroxybenzoyl-CoA thioesterase family.</text>
</comment>
<reference evidence="3 4" key="1">
    <citation type="journal article" date="2010" name="Stand. Genomic Sci.">
        <title>Complete genome sequence of Meiothermus silvanus type strain (VI-R2).</title>
        <authorList>
            <person name="Sikorski J."/>
            <person name="Tindall B.J."/>
            <person name="Lowry S."/>
            <person name="Lucas S."/>
            <person name="Nolan M."/>
            <person name="Copeland A."/>
            <person name="Glavina Del Rio T."/>
            <person name="Tice H."/>
            <person name="Cheng J.F."/>
            <person name="Han C."/>
            <person name="Pitluck S."/>
            <person name="Liolios K."/>
            <person name="Ivanova N."/>
            <person name="Mavromatis K."/>
            <person name="Mikhailova N."/>
            <person name="Pati A."/>
            <person name="Goodwin L."/>
            <person name="Chen A."/>
            <person name="Palaniappan K."/>
            <person name="Land M."/>
            <person name="Hauser L."/>
            <person name="Chang Y.J."/>
            <person name="Jeffries C.D."/>
            <person name="Rohde M."/>
            <person name="Goker M."/>
            <person name="Woyke T."/>
            <person name="Bristow J."/>
            <person name="Eisen J.A."/>
            <person name="Markowitz V."/>
            <person name="Hugenholtz P."/>
            <person name="Kyrpides N.C."/>
            <person name="Klenk H.P."/>
            <person name="Lapidus A."/>
        </authorList>
    </citation>
    <scope>NUCLEOTIDE SEQUENCE [LARGE SCALE GENOMIC DNA]</scope>
    <source>
        <strain evidence="4">ATCC 700542 / DSM 9946 / VI-R2</strain>
    </source>
</reference>
<dbReference type="GO" id="GO:0047617">
    <property type="term" value="F:fatty acyl-CoA hydrolase activity"/>
    <property type="evidence" value="ECO:0007669"/>
    <property type="project" value="TreeGrafter"/>
</dbReference>
<dbReference type="eggNOG" id="COG0824">
    <property type="taxonomic scope" value="Bacteria"/>
</dbReference>
<dbReference type="HOGENOM" id="CLU_101141_2_3_0"/>